<keyword evidence="3" id="KW-0732">Signal</keyword>
<dbReference type="Gene3D" id="2.60.120.260">
    <property type="entry name" value="Galactose-binding domain-like"/>
    <property type="match status" value="1"/>
</dbReference>
<proteinExistence type="predicted"/>
<organism evidence="5 6">
    <name type="scientific">Neocallimastix californiae</name>
    <dbReference type="NCBI Taxonomy" id="1754190"/>
    <lineage>
        <taxon>Eukaryota</taxon>
        <taxon>Fungi</taxon>
        <taxon>Fungi incertae sedis</taxon>
        <taxon>Chytridiomycota</taxon>
        <taxon>Chytridiomycota incertae sedis</taxon>
        <taxon>Neocallimastigomycetes</taxon>
        <taxon>Neocallimastigales</taxon>
        <taxon>Neocallimastigaceae</taxon>
        <taxon>Neocallimastix</taxon>
    </lineage>
</organism>
<keyword evidence="6" id="KW-1185">Reference proteome</keyword>
<dbReference type="PANTHER" id="PTHR37834">
    <property type="entry name" value="GDSL-LIKE LIPASE/ACYLHYDROLASE DOMAIN PROTEIN (AFU_ORTHOLOGUE AFUA_2G00620)"/>
    <property type="match status" value="1"/>
</dbReference>
<dbReference type="InterPro" id="IPR040794">
    <property type="entry name" value="CE2_N"/>
</dbReference>
<dbReference type="Pfam" id="PF00657">
    <property type="entry name" value="Lipase_GDSL"/>
    <property type="match status" value="1"/>
</dbReference>
<dbReference type="SUPFAM" id="SSF52266">
    <property type="entry name" value="SGNH hydrolase"/>
    <property type="match status" value="1"/>
</dbReference>
<feature type="chain" id="PRO_5012688791" description="Carbohydrate esterase 2 N-terminal domain-containing protein" evidence="3">
    <location>
        <begin position="23"/>
        <end position="487"/>
    </location>
</feature>
<dbReference type="Gene3D" id="3.40.50.1110">
    <property type="entry name" value="SGNH hydrolase"/>
    <property type="match status" value="1"/>
</dbReference>
<dbReference type="STRING" id="1754190.A0A1Y2AEQ6"/>
<dbReference type="InterPro" id="IPR037461">
    <property type="entry name" value="CtCE2-like_dom"/>
</dbReference>
<name>A0A1Y2AEQ6_9FUNG</name>
<keyword evidence="2" id="KW-0812">Transmembrane</keyword>
<reference evidence="5 6" key="1">
    <citation type="submission" date="2016-08" db="EMBL/GenBank/DDBJ databases">
        <title>A Parts List for Fungal Cellulosomes Revealed by Comparative Genomics.</title>
        <authorList>
            <consortium name="DOE Joint Genome Institute"/>
            <person name="Haitjema C.H."/>
            <person name="Gilmore S.P."/>
            <person name="Henske J.K."/>
            <person name="Solomon K.V."/>
            <person name="De Groot R."/>
            <person name="Kuo A."/>
            <person name="Mondo S.J."/>
            <person name="Salamov A.A."/>
            <person name="Labutti K."/>
            <person name="Zhao Z."/>
            <person name="Chiniquy J."/>
            <person name="Barry K."/>
            <person name="Brewer H.M."/>
            <person name="Purvine S.O."/>
            <person name="Wright A.T."/>
            <person name="Boxma B."/>
            <person name="Van Alen T."/>
            <person name="Hackstein J.H."/>
            <person name="Baker S.E."/>
            <person name="Grigoriev I.V."/>
            <person name="O'Malley M.A."/>
        </authorList>
    </citation>
    <scope>NUCLEOTIDE SEQUENCE [LARGE SCALE GENOMIC DNA]</scope>
    <source>
        <strain evidence="5 6">G1</strain>
    </source>
</reference>
<dbReference type="PANTHER" id="PTHR37834:SF2">
    <property type="entry name" value="ESTERASE, SGNH HYDROLASE-TYPE"/>
    <property type="match status" value="1"/>
</dbReference>
<dbReference type="InterPro" id="IPR036514">
    <property type="entry name" value="SGNH_hydro_sf"/>
</dbReference>
<feature type="coiled-coil region" evidence="1">
    <location>
        <begin position="18"/>
        <end position="45"/>
    </location>
</feature>
<feature type="transmembrane region" description="Helical" evidence="2">
    <location>
        <begin position="468"/>
        <end position="486"/>
    </location>
</feature>
<evidence type="ECO:0000259" key="4">
    <source>
        <dbReference type="Pfam" id="PF17996"/>
    </source>
</evidence>
<dbReference type="Pfam" id="PF17996">
    <property type="entry name" value="CE2_N"/>
    <property type="match status" value="1"/>
</dbReference>
<sequence length="487" mass="56462">MITSKFFILLLIVEFLFQISLEQSIQNTRTEINKIENNNNNKNSNSHYQQRQQQQQKLFLLNKRDEETLKVFKPTKDNVKLLGRAKYLEDKQCLWFGLTNTGIEYEFLGKKSVITITADEGSSSKKNPAHFIIYADQQVYLDDIINRKETTLSIDFDEYTNHTVRFMKVSECLEGTLRINDIKVDSNLIVPTPKSKLKFEFIGDSITCGYGNNSTTRGFSTLNEYGTRTYAYLTAEKFKADYSIVCYSGFGMLSGYSSNGVKNDVRTVPPYYEKLGYTNFYYFENESQLIQEESWDSKEFIPDLIVINLGTNDRSYLSSIYDDAKIVEERANFIQHYIEFLQHLRAIHPNAEILGTYGIMEVQVSTLIEKAIQQYQETTGDEKVHYFKFSPQDRNKNGIGSDGHPTYASHLDASKELIQEIQKLYAWANNTDVINGKEEKEESSGSIPRISVTLSLCHRWHSRTPPKHSFPLIYDLFFFFFFFFVTK</sequence>
<comment type="caution">
    <text evidence="5">The sequence shown here is derived from an EMBL/GenBank/DDBJ whole genome shotgun (WGS) entry which is preliminary data.</text>
</comment>
<accession>A0A1Y2AEQ6</accession>
<dbReference type="GO" id="GO:0052689">
    <property type="term" value="F:carboxylic ester hydrolase activity"/>
    <property type="evidence" value="ECO:0007669"/>
    <property type="project" value="InterPro"/>
</dbReference>
<dbReference type="CDD" id="cd01831">
    <property type="entry name" value="Endoglucanase_E_like"/>
    <property type="match status" value="1"/>
</dbReference>
<dbReference type="InterPro" id="IPR001087">
    <property type="entry name" value="GDSL"/>
</dbReference>
<dbReference type="EMBL" id="MCOG01000273">
    <property type="protein sequence ID" value="ORY21068.1"/>
    <property type="molecule type" value="Genomic_DNA"/>
</dbReference>
<dbReference type="InterPro" id="IPR052762">
    <property type="entry name" value="PCW_deacetylase/CE"/>
</dbReference>
<gene>
    <name evidence="5" type="ORF">LY90DRAFT_463614</name>
</gene>
<keyword evidence="1" id="KW-0175">Coiled coil</keyword>
<feature type="signal peptide" evidence="3">
    <location>
        <begin position="1"/>
        <end position="22"/>
    </location>
</feature>
<evidence type="ECO:0000256" key="2">
    <source>
        <dbReference type="SAM" id="Phobius"/>
    </source>
</evidence>
<feature type="domain" description="Carbohydrate esterase 2 N-terminal" evidence="4">
    <location>
        <begin position="83"/>
        <end position="193"/>
    </location>
</feature>
<evidence type="ECO:0000313" key="5">
    <source>
        <dbReference type="EMBL" id="ORY21068.1"/>
    </source>
</evidence>
<dbReference type="AlphaFoldDB" id="A0A1Y2AEQ6"/>
<keyword evidence="2" id="KW-0472">Membrane</keyword>
<keyword evidence="2" id="KW-1133">Transmembrane helix</keyword>
<dbReference type="Proteomes" id="UP000193920">
    <property type="component" value="Unassembled WGS sequence"/>
</dbReference>
<dbReference type="OrthoDB" id="2128264at2759"/>
<evidence type="ECO:0000256" key="1">
    <source>
        <dbReference type="SAM" id="Coils"/>
    </source>
</evidence>
<evidence type="ECO:0000256" key="3">
    <source>
        <dbReference type="SAM" id="SignalP"/>
    </source>
</evidence>
<protein>
    <recommendedName>
        <fullName evidence="4">Carbohydrate esterase 2 N-terminal domain-containing protein</fullName>
    </recommendedName>
</protein>
<evidence type="ECO:0000313" key="6">
    <source>
        <dbReference type="Proteomes" id="UP000193920"/>
    </source>
</evidence>